<dbReference type="STRING" id="747089.A0A2H5U6K2"/>
<dbReference type="InterPro" id="IPR001005">
    <property type="entry name" value="SANT/Myb"/>
</dbReference>
<reference evidence="1 2" key="1">
    <citation type="journal article" date="2013" name="Proc. Natl. Acad. Sci. U.S.A.">
        <title>Genome of an arbuscular mycorrhizal fungus provides insight into the oldest plant symbiosis.</title>
        <authorList>
            <person name="Tisserant E."/>
            <person name="Malbreil M."/>
            <person name="Kuo A."/>
            <person name="Kohler A."/>
            <person name="Symeonidi A."/>
            <person name="Balestrini R."/>
            <person name="Charron P."/>
            <person name="Duensing N."/>
            <person name="Frei Dit Frey N."/>
            <person name="Gianinazzi-Pearson V."/>
            <person name="Gilbert L.B."/>
            <person name="Handa Y."/>
            <person name="Herr J.R."/>
            <person name="Hijri M."/>
            <person name="Koul R."/>
            <person name="Kawaguchi M."/>
            <person name="Krajinski F."/>
            <person name="Lammers P.J."/>
            <person name="Masclaux F.G."/>
            <person name="Murat C."/>
            <person name="Morin E."/>
            <person name="Ndikumana S."/>
            <person name="Pagni M."/>
            <person name="Petitpierre D."/>
            <person name="Requena N."/>
            <person name="Rosikiewicz P."/>
            <person name="Riley R."/>
            <person name="Saito K."/>
            <person name="San Clemente H."/>
            <person name="Shapiro H."/>
            <person name="van Tuinen D."/>
            <person name="Becard G."/>
            <person name="Bonfante P."/>
            <person name="Paszkowski U."/>
            <person name="Shachar-Hill Y.Y."/>
            <person name="Tuskan G.A."/>
            <person name="Young P.W."/>
            <person name="Sanders I.R."/>
            <person name="Henrissat B."/>
            <person name="Rensing S.A."/>
            <person name="Grigoriev I.V."/>
            <person name="Corradi N."/>
            <person name="Roux C."/>
            <person name="Martin F."/>
        </authorList>
    </citation>
    <scope>NUCLEOTIDE SEQUENCE [LARGE SCALE GENOMIC DNA]</scope>
    <source>
        <strain evidence="1 2">DAOM 197198</strain>
    </source>
</reference>
<dbReference type="GO" id="GO:0005634">
    <property type="term" value="C:nucleus"/>
    <property type="evidence" value="ECO:0007669"/>
    <property type="project" value="TreeGrafter"/>
</dbReference>
<protein>
    <submittedName>
        <fullName evidence="1">Uncharacterized protein</fullName>
    </submittedName>
</protein>
<evidence type="ECO:0000313" key="2">
    <source>
        <dbReference type="Proteomes" id="UP000018888"/>
    </source>
</evidence>
<sequence>MPKAPNKLTKRHRQHKHWKIEEDEQLMILAIKYNKRKWKLVAAEMGTRDAKQCRERYFGHLEEGIDKHPLSIEEDALILDMRKCKKGENPAGWAAIALRINETFNLKRTANQIKNNYNQRLSKLENEKSPFKTHEFFNGIERPSEKFEFTKCSDEQDKPHDFKCSEKQLKTFEYDVLYKIGKLPNSEFNNNNNITPQVEMKILDSNSEFNNNNIITSQVEMKIDSNSEFNNNNNITSQVEKILENPKNNNYNNQQTPIPIENEKMRIPFIINL</sequence>
<dbReference type="InterPro" id="IPR050560">
    <property type="entry name" value="MYB_TF"/>
</dbReference>
<dbReference type="VEuPathDB" id="FungiDB:RhiirFUN_015780"/>
<dbReference type="Proteomes" id="UP000018888">
    <property type="component" value="Unassembled WGS sequence"/>
</dbReference>
<dbReference type="PROSITE" id="PS51294">
    <property type="entry name" value="HTH_MYB"/>
    <property type="match status" value="1"/>
</dbReference>
<dbReference type="CDD" id="cd00167">
    <property type="entry name" value="SANT"/>
    <property type="match status" value="1"/>
</dbReference>
<dbReference type="SMR" id="A0A2H5U6K2"/>
<dbReference type="InterPro" id="IPR009057">
    <property type="entry name" value="Homeodomain-like_sf"/>
</dbReference>
<dbReference type="AlphaFoldDB" id="A0A2H5U6K2"/>
<gene>
    <name evidence="1" type="ORF">GLOIN_2v1874700</name>
</gene>
<dbReference type="SMART" id="SM00717">
    <property type="entry name" value="SANT"/>
    <property type="match status" value="2"/>
</dbReference>
<comment type="caution">
    <text evidence="1">The sequence shown here is derived from an EMBL/GenBank/DDBJ whole genome shotgun (WGS) entry which is preliminary data.</text>
</comment>
<dbReference type="Pfam" id="PF00249">
    <property type="entry name" value="Myb_DNA-binding"/>
    <property type="match status" value="1"/>
</dbReference>
<reference evidence="1 2" key="2">
    <citation type="journal article" date="2018" name="New Phytol.">
        <title>High intraspecific genome diversity in the model arbuscular mycorrhizal symbiont Rhizophagus irregularis.</title>
        <authorList>
            <person name="Chen E.C.H."/>
            <person name="Morin E."/>
            <person name="Beaudet D."/>
            <person name="Noel J."/>
            <person name="Yildirir G."/>
            <person name="Ndikumana S."/>
            <person name="Charron P."/>
            <person name="St-Onge C."/>
            <person name="Giorgi J."/>
            <person name="Kruger M."/>
            <person name="Marton T."/>
            <person name="Ropars J."/>
            <person name="Grigoriev I.V."/>
            <person name="Hainaut M."/>
            <person name="Henrissat B."/>
            <person name="Roux C."/>
            <person name="Martin F."/>
            <person name="Corradi N."/>
        </authorList>
    </citation>
    <scope>NUCLEOTIDE SEQUENCE [LARGE SCALE GENOMIC DNA]</scope>
    <source>
        <strain evidence="1 2">DAOM 197198</strain>
    </source>
</reference>
<proteinExistence type="predicted"/>
<dbReference type="PANTHER" id="PTHR45614:SF299">
    <property type="entry name" value="MYB-LIKE DNA-BINDING DOMAIN CONTAINING PROTEIN"/>
    <property type="match status" value="1"/>
</dbReference>
<dbReference type="GO" id="GO:0000978">
    <property type="term" value="F:RNA polymerase II cis-regulatory region sequence-specific DNA binding"/>
    <property type="evidence" value="ECO:0007669"/>
    <property type="project" value="TreeGrafter"/>
</dbReference>
<dbReference type="PANTHER" id="PTHR45614">
    <property type="entry name" value="MYB PROTEIN-RELATED"/>
    <property type="match status" value="1"/>
</dbReference>
<name>A0A2H5U6K2_RHIID</name>
<dbReference type="Gene3D" id="1.10.10.60">
    <property type="entry name" value="Homeodomain-like"/>
    <property type="match status" value="2"/>
</dbReference>
<dbReference type="PROSITE" id="PS50090">
    <property type="entry name" value="MYB_LIKE"/>
    <property type="match status" value="1"/>
</dbReference>
<evidence type="ECO:0000313" key="1">
    <source>
        <dbReference type="EMBL" id="POG73023.1"/>
    </source>
</evidence>
<dbReference type="InterPro" id="IPR017930">
    <property type="entry name" value="Myb_dom"/>
</dbReference>
<organism evidence="1 2">
    <name type="scientific">Rhizophagus irregularis (strain DAOM 181602 / DAOM 197198 / MUCL 43194)</name>
    <name type="common">Arbuscular mycorrhizal fungus</name>
    <name type="synonym">Glomus intraradices</name>
    <dbReference type="NCBI Taxonomy" id="747089"/>
    <lineage>
        <taxon>Eukaryota</taxon>
        <taxon>Fungi</taxon>
        <taxon>Fungi incertae sedis</taxon>
        <taxon>Mucoromycota</taxon>
        <taxon>Glomeromycotina</taxon>
        <taxon>Glomeromycetes</taxon>
        <taxon>Glomerales</taxon>
        <taxon>Glomeraceae</taxon>
        <taxon>Rhizophagus</taxon>
    </lineage>
</organism>
<dbReference type="SUPFAM" id="SSF46689">
    <property type="entry name" value="Homeodomain-like"/>
    <property type="match status" value="1"/>
</dbReference>
<dbReference type="EMBL" id="AUPC02000088">
    <property type="protein sequence ID" value="POG73023.1"/>
    <property type="molecule type" value="Genomic_DNA"/>
</dbReference>
<accession>A0A2H5U6K2</accession>
<dbReference type="GO" id="GO:0000981">
    <property type="term" value="F:DNA-binding transcription factor activity, RNA polymerase II-specific"/>
    <property type="evidence" value="ECO:0007669"/>
    <property type="project" value="TreeGrafter"/>
</dbReference>
<keyword evidence="2" id="KW-1185">Reference proteome</keyword>